<sequence length="450" mass="46813">MTAALSDAPPPAAGRLGLLSQVGYGAGQVAGQVFRDVPSLLLLFFMTTVLGIEPALAGVAIFVPKLVWGVGCDLLVGVLSDRWKHRFHRRWWLLAGVVGSPMAFLLLFHVPAGLSEMGRVVYVAGAFSLYMAVFASFSVPYLAIAGELSDDPHQRTVLMAWRLVFTAAGVLIGGAVAPGVVQYLGGGQPGYEGMARILAVICPLSLLIAFFGAGRAARQAGRAPTLATGEHMTVVAAIAVLAAPRFSVLLASNLLQLTGSGMAYASMLYFLTYNMGQGAAALQLIGGLIVAVCAGIIVAQPLWVAAAKRVGKKPVYVFSAIGYGVTYIAWSQNAGSGVPIAYMFCVLAALFNSGWALLSFSMMSDIAGEDRANAGLYSAAWVAVDKIGFALGGTLLVGLVLSGFGFDAARSMAGLPQDPRALTGVMLAFGVLPGLFNLAAAALYGRYGRH</sequence>
<evidence type="ECO:0000313" key="4">
    <source>
        <dbReference type="Proteomes" id="UP000216998"/>
    </source>
</evidence>
<evidence type="ECO:0000256" key="1">
    <source>
        <dbReference type="ARBA" id="ARBA00009617"/>
    </source>
</evidence>
<dbReference type="InterPro" id="IPR036259">
    <property type="entry name" value="MFS_trans_sf"/>
</dbReference>
<accession>A0A255YQW7</accession>
<feature type="transmembrane region" description="Helical" evidence="2">
    <location>
        <begin position="91"/>
        <end position="114"/>
    </location>
</feature>
<dbReference type="Gene3D" id="1.20.1250.20">
    <property type="entry name" value="MFS general substrate transporter like domains"/>
    <property type="match status" value="2"/>
</dbReference>
<organism evidence="3 4">
    <name type="scientific">Niveispirillum lacus</name>
    <dbReference type="NCBI Taxonomy" id="1981099"/>
    <lineage>
        <taxon>Bacteria</taxon>
        <taxon>Pseudomonadati</taxon>
        <taxon>Pseudomonadota</taxon>
        <taxon>Alphaproteobacteria</taxon>
        <taxon>Rhodospirillales</taxon>
        <taxon>Azospirillaceae</taxon>
        <taxon>Niveispirillum</taxon>
    </lineage>
</organism>
<keyword evidence="2" id="KW-0812">Transmembrane</keyword>
<name>A0A255YQW7_9PROT</name>
<comment type="caution">
    <text evidence="3">The sequence shown here is derived from an EMBL/GenBank/DDBJ whole genome shotgun (WGS) entry which is preliminary data.</text>
</comment>
<dbReference type="GO" id="GO:0005886">
    <property type="term" value="C:plasma membrane"/>
    <property type="evidence" value="ECO:0007669"/>
    <property type="project" value="TreeGrafter"/>
</dbReference>
<dbReference type="OrthoDB" id="9764596at2"/>
<evidence type="ECO:0000313" key="3">
    <source>
        <dbReference type="EMBL" id="OYQ31599.1"/>
    </source>
</evidence>
<dbReference type="GO" id="GO:0008643">
    <property type="term" value="P:carbohydrate transport"/>
    <property type="evidence" value="ECO:0007669"/>
    <property type="project" value="InterPro"/>
</dbReference>
<dbReference type="AlphaFoldDB" id="A0A255YQW7"/>
<dbReference type="Pfam" id="PF13347">
    <property type="entry name" value="MFS_2"/>
    <property type="match status" value="1"/>
</dbReference>
<dbReference type="SUPFAM" id="SSF103473">
    <property type="entry name" value="MFS general substrate transporter"/>
    <property type="match status" value="1"/>
</dbReference>
<feature type="transmembrane region" description="Helical" evidence="2">
    <location>
        <begin position="315"/>
        <end position="334"/>
    </location>
</feature>
<feature type="transmembrane region" description="Helical" evidence="2">
    <location>
        <begin position="120"/>
        <end position="144"/>
    </location>
</feature>
<feature type="transmembrane region" description="Helical" evidence="2">
    <location>
        <begin position="340"/>
        <end position="358"/>
    </location>
</feature>
<dbReference type="RefSeq" id="WP_094458281.1">
    <property type="nucleotide sequence ID" value="NZ_NOXU01000032.1"/>
</dbReference>
<proteinExistence type="inferred from homology"/>
<reference evidence="3 4" key="1">
    <citation type="submission" date="2017-07" db="EMBL/GenBank/DDBJ databases">
        <title>Niveispirillum cyanobacteriorum sp. nov., isolated from cyanobacterial aggregates in a eutrophic lake.</title>
        <authorList>
            <person name="Cai H."/>
        </authorList>
    </citation>
    <scope>NUCLEOTIDE SEQUENCE [LARGE SCALE GENOMIC DNA]</scope>
    <source>
        <strain evidence="4">TH1-14</strain>
    </source>
</reference>
<feature type="transmembrane region" description="Helical" evidence="2">
    <location>
        <begin position="379"/>
        <end position="401"/>
    </location>
</feature>
<dbReference type="EMBL" id="NOXU01000032">
    <property type="protein sequence ID" value="OYQ31599.1"/>
    <property type="molecule type" value="Genomic_DNA"/>
</dbReference>
<dbReference type="PANTHER" id="PTHR11328:SF24">
    <property type="entry name" value="MAJOR FACILITATOR SUPERFAMILY (MFS) PROFILE DOMAIN-CONTAINING PROTEIN"/>
    <property type="match status" value="1"/>
</dbReference>
<dbReference type="PANTHER" id="PTHR11328">
    <property type="entry name" value="MAJOR FACILITATOR SUPERFAMILY DOMAIN-CONTAINING PROTEIN"/>
    <property type="match status" value="1"/>
</dbReference>
<keyword evidence="2" id="KW-0472">Membrane</keyword>
<comment type="similarity">
    <text evidence="1">Belongs to the sodium:galactoside symporter (TC 2.A.2) family.</text>
</comment>
<keyword evidence="2" id="KW-1133">Transmembrane helix</keyword>
<feature type="transmembrane region" description="Helical" evidence="2">
    <location>
        <begin position="156"/>
        <end position="181"/>
    </location>
</feature>
<dbReference type="Proteomes" id="UP000216998">
    <property type="component" value="Unassembled WGS sequence"/>
</dbReference>
<dbReference type="InterPro" id="IPR039672">
    <property type="entry name" value="MFS_2"/>
</dbReference>
<evidence type="ECO:0000256" key="2">
    <source>
        <dbReference type="SAM" id="Phobius"/>
    </source>
</evidence>
<protein>
    <recommendedName>
        <fullName evidence="5">MFS transporter</fullName>
    </recommendedName>
</protein>
<keyword evidence="4" id="KW-1185">Reference proteome</keyword>
<dbReference type="GO" id="GO:0015293">
    <property type="term" value="F:symporter activity"/>
    <property type="evidence" value="ECO:0007669"/>
    <property type="project" value="InterPro"/>
</dbReference>
<gene>
    <name evidence="3" type="ORF">CHU95_20890</name>
</gene>
<feature type="transmembrane region" description="Helical" evidence="2">
    <location>
        <begin position="275"/>
        <end position="303"/>
    </location>
</feature>
<feature type="transmembrane region" description="Helical" evidence="2">
    <location>
        <begin position="421"/>
        <end position="444"/>
    </location>
</feature>
<feature type="transmembrane region" description="Helical" evidence="2">
    <location>
        <begin position="193"/>
        <end position="213"/>
    </location>
</feature>
<evidence type="ECO:0008006" key="5">
    <source>
        <dbReference type="Google" id="ProtNLM"/>
    </source>
</evidence>